<dbReference type="SMART" id="SM00563">
    <property type="entry name" value="PlsC"/>
    <property type="match status" value="1"/>
</dbReference>
<feature type="region of interest" description="Disordered" evidence="3">
    <location>
        <begin position="231"/>
        <end position="259"/>
    </location>
</feature>
<sequence length="259" mass="27943">MEATWRAPWLWRALLRISRLVVPLICRLRVSGTLAPGLRRGPLILAANHVSPVDPLVLMAACSRAGIAPRFMATAGLFTTPVVGSIMRACGHLRVDRHTAQVAQALPAAAAALRDGSVVLVYPEGRIGLDPWMWPERGKTGVARMAAQSGAPVVPVAQWDTHRVLPYGAPAGLARSLLRTIRQRPVVHVRFGEPVDLSGVTGSPGAQAMRATDLIVEGIARTLAPLRADELETPRHIDRTRPPDLSRVRRNRTAGTRPG</sequence>
<evidence type="ECO:0000259" key="4">
    <source>
        <dbReference type="SMART" id="SM00563"/>
    </source>
</evidence>
<feature type="domain" description="Phospholipid/glycerol acyltransferase" evidence="4">
    <location>
        <begin position="43"/>
        <end position="161"/>
    </location>
</feature>
<dbReference type="Proteomes" id="UP000647172">
    <property type="component" value="Unassembled WGS sequence"/>
</dbReference>
<dbReference type="EMBL" id="BOMQ01000026">
    <property type="protein sequence ID" value="GIE48713.1"/>
    <property type="molecule type" value="Genomic_DNA"/>
</dbReference>
<keyword evidence="2 5" id="KW-0012">Acyltransferase</keyword>
<dbReference type="GO" id="GO:0005886">
    <property type="term" value="C:plasma membrane"/>
    <property type="evidence" value="ECO:0007669"/>
    <property type="project" value="TreeGrafter"/>
</dbReference>
<dbReference type="PANTHER" id="PTHR10434">
    <property type="entry name" value="1-ACYL-SN-GLYCEROL-3-PHOSPHATE ACYLTRANSFERASE"/>
    <property type="match status" value="1"/>
</dbReference>
<gene>
    <name evidence="5" type="primary">plsC_1</name>
    <name evidence="5" type="ORF">Ani05nite_22470</name>
</gene>
<dbReference type="Pfam" id="PF01553">
    <property type="entry name" value="Acyltransferase"/>
    <property type="match status" value="1"/>
</dbReference>
<dbReference type="InterPro" id="IPR002123">
    <property type="entry name" value="Plipid/glycerol_acylTrfase"/>
</dbReference>
<evidence type="ECO:0000256" key="1">
    <source>
        <dbReference type="ARBA" id="ARBA00022679"/>
    </source>
</evidence>
<reference evidence="5" key="1">
    <citation type="submission" date="2021-01" db="EMBL/GenBank/DDBJ databases">
        <title>Whole genome shotgun sequence of Actinoplanes nipponensis NBRC 14063.</title>
        <authorList>
            <person name="Komaki H."/>
            <person name="Tamura T."/>
        </authorList>
    </citation>
    <scope>NUCLEOTIDE SEQUENCE</scope>
    <source>
        <strain evidence="5">NBRC 14063</strain>
    </source>
</reference>
<dbReference type="RefSeq" id="WP_203767533.1">
    <property type="nucleotide sequence ID" value="NZ_BAAAYJ010000116.1"/>
</dbReference>
<protein>
    <submittedName>
        <fullName evidence="5">1-acyl-sn-glycerol-3-phosphate acyltransferase</fullName>
    </submittedName>
</protein>
<comment type="caution">
    <text evidence="5">The sequence shown here is derived from an EMBL/GenBank/DDBJ whole genome shotgun (WGS) entry which is preliminary data.</text>
</comment>
<name>A0A919JFA6_9ACTN</name>
<evidence type="ECO:0000313" key="6">
    <source>
        <dbReference type="Proteomes" id="UP000647172"/>
    </source>
</evidence>
<proteinExistence type="predicted"/>
<keyword evidence="1" id="KW-0808">Transferase</keyword>
<dbReference type="PANTHER" id="PTHR10434:SF11">
    <property type="entry name" value="1-ACYL-SN-GLYCEROL-3-PHOSPHATE ACYLTRANSFERASE"/>
    <property type="match status" value="1"/>
</dbReference>
<evidence type="ECO:0000256" key="3">
    <source>
        <dbReference type="SAM" id="MobiDB-lite"/>
    </source>
</evidence>
<dbReference type="GO" id="GO:0006654">
    <property type="term" value="P:phosphatidic acid biosynthetic process"/>
    <property type="evidence" value="ECO:0007669"/>
    <property type="project" value="TreeGrafter"/>
</dbReference>
<dbReference type="CDD" id="cd07989">
    <property type="entry name" value="LPLAT_AGPAT-like"/>
    <property type="match status" value="1"/>
</dbReference>
<evidence type="ECO:0000313" key="5">
    <source>
        <dbReference type="EMBL" id="GIE48713.1"/>
    </source>
</evidence>
<evidence type="ECO:0000256" key="2">
    <source>
        <dbReference type="ARBA" id="ARBA00023315"/>
    </source>
</evidence>
<dbReference type="GO" id="GO:0003841">
    <property type="term" value="F:1-acylglycerol-3-phosphate O-acyltransferase activity"/>
    <property type="evidence" value="ECO:0007669"/>
    <property type="project" value="TreeGrafter"/>
</dbReference>
<accession>A0A919JFA6</accession>
<feature type="compositionally biased region" description="Basic and acidic residues" evidence="3">
    <location>
        <begin position="231"/>
        <end position="247"/>
    </location>
</feature>
<keyword evidence="6" id="KW-1185">Reference proteome</keyword>
<dbReference type="AlphaFoldDB" id="A0A919JFA6"/>
<dbReference type="SUPFAM" id="SSF69593">
    <property type="entry name" value="Glycerol-3-phosphate (1)-acyltransferase"/>
    <property type="match status" value="1"/>
</dbReference>
<organism evidence="5 6">
    <name type="scientific">Actinoplanes nipponensis</name>
    <dbReference type="NCBI Taxonomy" id="135950"/>
    <lineage>
        <taxon>Bacteria</taxon>
        <taxon>Bacillati</taxon>
        <taxon>Actinomycetota</taxon>
        <taxon>Actinomycetes</taxon>
        <taxon>Micromonosporales</taxon>
        <taxon>Micromonosporaceae</taxon>
        <taxon>Actinoplanes</taxon>
    </lineage>
</organism>